<proteinExistence type="predicted"/>
<evidence type="ECO:0000259" key="2">
    <source>
        <dbReference type="PROSITE" id="PS51392"/>
    </source>
</evidence>
<evidence type="ECO:0000313" key="3">
    <source>
        <dbReference type="EMBL" id="KAG7578008.1"/>
    </source>
</evidence>
<name>A0A8T2AUZ7_9BRAS</name>
<keyword evidence="4" id="KW-1185">Reference proteome</keyword>
<dbReference type="Pfam" id="PF06479">
    <property type="entry name" value="Ribonuc_2-5A"/>
    <property type="match status" value="1"/>
</dbReference>
<dbReference type="AlphaFoldDB" id="A0A8T2AUZ7"/>
<dbReference type="GO" id="GO:0051082">
    <property type="term" value="F:unfolded protein binding"/>
    <property type="evidence" value="ECO:0007669"/>
    <property type="project" value="TreeGrafter"/>
</dbReference>
<dbReference type="SMART" id="SM00220">
    <property type="entry name" value="S_TKc"/>
    <property type="match status" value="1"/>
</dbReference>
<dbReference type="GO" id="GO:0036498">
    <property type="term" value="P:IRE1-mediated unfolded protein response"/>
    <property type="evidence" value="ECO:0007669"/>
    <property type="project" value="TreeGrafter"/>
</dbReference>
<dbReference type="InterPro" id="IPR045133">
    <property type="entry name" value="IRE1/2-like"/>
</dbReference>
<dbReference type="Proteomes" id="UP000694240">
    <property type="component" value="Chromosome 8"/>
</dbReference>
<dbReference type="InterPro" id="IPR010513">
    <property type="entry name" value="KEN_dom"/>
</dbReference>
<feature type="domain" description="Protein kinase" evidence="1">
    <location>
        <begin position="23"/>
        <end position="313"/>
    </location>
</feature>
<evidence type="ECO:0000313" key="4">
    <source>
        <dbReference type="Proteomes" id="UP000694240"/>
    </source>
</evidence>
<keyword evidence="3" id="KW-0418">Kinase</keyword>
<dbReference type="PROSITE" id="PS51392">
    <property type="entry name" value="KEN"/>
    <property type="match status" value="1"/>
</dbReference>
<dbReference type="EMBL" id="JAEFBK010000008">
    <property type="protein sequence ID" value="KAG7578008.1"/>
    <property type="molecule type" value="Genomic_DNA"/>
</dbReference>
<dbReference type="Pfam" id="PF00069">
    <property type="entry name" value="Pkinase"/>
    <property type="match status" value="1"/>
</dbReference>
<gene>
    <name evidence="3" type="ORF">ISN45_Aa03g022350</name>
</gene>
<feature type="domain" description="KEN" evidence="2">
    <location>
        <begin position="316"/>
        <end position="453"/>
    </location>
</feature>
<dbReference type="GO" id="GO:0005524">
    <property type="term" value="F:ATP binding"/>
    <property type="evidence" value="ECO:0007669"/>
    <property type="project" value="InterPro"/>
</dbReference>
<dbReference type="GO" id="GO:0006397">
    <property type="term" value="P:mRNA processing"/>
    <property type="evidence" value="ECO:0007669"/>
    <property type="project" value="InterPro"/>
</dbReference>
<dbReference type="GO" id="GO:1990604">
    <property type="term" value="C:IRE1-TRAF2-ASK1 complex"/>
    <property type="evidence" value="ECO:0007669"/>
    <property type="project" value="TreeGrafter"/>
</dbReference>
<dbReference type="PROSITE" id="PS50011">
    <property type="entry name" value="PROTEIN_KINASE_DOM"/>
    <property type="match status" value="1"/>
</dbReference>
<sequence>MADMFSKSYNQVKKDWENIGKLYVSAEVVEKGNGFDSCLGFYDPGKKVMVKRRKLSDENRIKSEKEFSILEDCEKHENILNWVTLDKSDDCSYMSEERWSFTLEKLVNIFRSIKTSTPLPYPKPLEKFIKDTGMNLEVDIDPLMLKLMEDVAKGLNHFHKMGFFHRDLNPQNVVIVCGSKSMTAKIANFCTAERIGIKPKAPISNYGTGFQPREQIKNNNLRKLNGVVKTPETSSVDFFSFGCLLYYSLTLGEHPFGAPYGTKPEVIDSLICRSNLVLHHCRTPEAETLVSRLMKHTPHVRISITSALNFPLFWCFEKRLAYLKNVSEMMEEWGQSGQLIETYLDLHSIEILGPALDWSTKIDPPIITYINDPKNPNDALFYSSVRRLVRLIRNQHSHYAELPANIKALYKGEVQGIEEYYRKIFPRLLIRAYEAVDLNIASVNAEFGKYMINYHA</sequence>
<dbReference type="PANTHER" id="PTHR13954">
    <property type="entry name" value="IRE1-RELATED"/>
    <property type="match status" value="1"/>
</dbReference>
<dbReference type="GO" id="GO:0004674">
    <property type="term" value="F:protein serine/threonine kinase activity"/>
    <property type="evidence" value="ECO:0007669"/>
    <property type="project" value="InterPro"/>
</dbReference>
<dbReference type="InterPro" id="IPR000719">
    <property type="entry name" value="Prot_kinase_dom"/>
</dbReference>
<evidence type="ECO:0000259" key="1">
    <source>
        <dbReference type="PROSITE" id="PS50011"/>
    </source>
</evidence>
<accession>A0A8T2AUZ7</accession>
<dbReference type="GO" id="GO:0004521">
    <property type="term" value="F:RNA endonuclease activity"/>
    <property type="evidence" value="ECO:0007669"/>
    <property type="project" value="InterPro"/>
</dbReference>
<protein>
    <submittedName>
        <fullName evidence="3">Protein kinase domain</fullName>
    </submittedName>
</protein>
<organism evidence="3 4">
    <name type="scientific">Arabidopsis thaliana x Arabidopsis arenosa</name>
    <dbReference type="NCBI Taxonomy" id="1240361"/>
    <lineage>
        <taxon>Eukaryota</taxon>
        <taxon>Viridiplantae</taxon>
        <taxon>Streptophyta</taxon>
        <taxon>Embryophyta</taxon>
        <taxon>Tracheophyta</taxon>
        <taxon>Spermatophyta</taxon>
        <taxon>Magnoliopsida</taxon>
        <taxon>eudicotyledons</taxon>
        <taxon>Gunneridae</taxon>
        <taxon>Pentapetalae</taxon>
        <taxon>rosids</taxon>
        <taxon>malvids</taxon>
        <taxon>Brassicales</taxon>
        <taxon>Brassicaceae</taxon>
        <taxon>Camelineae</taxon>
        <taxon>Arabidopsis</taxon>
    </lineage>
</organism>
<dbReference type="PANTHER" id="PTHR13954:SF6">
    <property type="entry name" value="NON-SPECIFIC SERINE_THREONINE PROTEIN KINASE"/>
    <property type="match status" value="1"/>
</dbReference>
<comment type="caution">
    <text evidence="3">The sequence shown here is derived from an EMBL/GenBank/DDBJ whole genome shotgun (WGS) entry which is preliminary data.</text>
</comment>
<reference evidence="3 4" key="1">
    <citation type="submission" date="2020-12" db="EMBL/GenBank/DDBJ databases">
        <title>Concerted genomic and epigenomic changes stabilize Arabidopsis allopolyploids.</title>
        <authorList>
            <person name="Chen Z."/>
        </authorList>
    </citation>
    <scope>NUCLEOTIDE SEQUENCE [LARGE SCALE GENOMIC DNA]</scope>
    <source>
        <strain evidence="3">Allo738</strain>
        <tissue evidence="3">Leaf</tissue>
    </source>
</reference>
<keyword evidence="3" id="KW-0808">Transferase</keyword>